<dbReference type="SMART" id="SM00028">
    <property type="entry name" value="TPR"/>
    <property type="match status" value="4"/>
</dbReference>
<feature type="compositionally biased region" description="Basic residues" evidence="6">
    <location>
        <begin position="2887"/>
        <end position="2897"/>
    </location>
</feature>
<dbReference type="EnsemblMetazoa" id="G6669.1">
    <property type="protein sequence ID" value="G6669.1:cds"/>
    <property type="gene ID" value="G6669"/>
</dbReference>
<dbReference type="InterPro" id="IPR013986">
    <property type="entry name" value="DExx_box_DNA_helicase_dom_sf"/>
</dbReference>
<dbReference type="GO" id="GO:0016787">
    <property type="term" value="F:hydrolase activity"/>
    <property type="evidence" value="ECO:0007669"/>
    <property type="project" value="UniProtKB-KW"/>
</dbReference>
<evidence type="ECO:0000313" key="8">
    <source>
        <dbReference type="EnsemblMetazoa" id="G6669.1:cds"/>
    </source>
</evidence>
<dbReference type="PROSITE" id="PS50088">
    <property type="entry name" value="ANK_REPEAT"/>
    <property type="match status" value="1"/>
</dbReference>
<dbReference type="Gene3D" id="3.40.50.300">
    <property type="entry name" value="P-loop containing nucleotide triphosphate hydrolases"/>
    <property type="match status" value="2"/>
</dbReference>
<dbReference type="InterPro" id="IPR019734">
    <property type="entry name" value="TPR_rpt"/>
</dbReference>
<dbReference type="SMART" id="SM00248">
    <property type="entry name" value="ANK"/>
    <property type="match status" value="6"/>
</dbReference>
<dbReference type="InterPro" id="IPR027417">
    <property type="entry name" value="P-loop_NTPase"/>
</dbReference>
<feature type="compositionally biased region" description="Basic and acidic residues" evidence="6">
    <location>
        <begin position="1578"/>
        <end position="1594"/>
    </location>
</feature>
<feature type="compositionally biased region" description="Acidic residues" evidence="6">
    <location>
        <begin position="1429"/>
        <end position="1441"/>
    </location>
</feature>
<dbReference type="Proteomes" id="UP000005408">
    <property type="component" value="Unassembled WGS sequence"/>
</dbReference>
<keyword evidence="9" id="KW-1185">Reference proteome</keyword>
<feature type="region of interest" description="Disordered" evidence="6">
    <location>
        <begin position="712"/>
        <end position="774"/>
    </location>
</feature>
<keyword evidence="4" id="KW-0067">ATP-binding</keyword>
<dbReference type="SUPFAM" id="SSF48403">
    <property type="entry name" value="Ankyrin repeat"/>
    <property type="match status" value="2"/>
</dbReference>
<protein>
    <recommendedName>
        <fullName evidence="7">UvrD-like helicase ATP-binding domain-containing protein</fullName>
    </recommendedName>
</protein>
<dbReference type="InterPro" id="IPR014016">
    <property type="entry name" value="UvrD-like_ATP-bd"/>
</dbReference>
<dbReference type="InterPro" id="IPR002110">
    <property type="entry name" value="Ankyrin_rpt"/>
</dbReference>
<dbReference type="Gene3D" id="1.10.10.160">
    <property type="match status" value="1"/>
</dbReference>
<feature type="repeat" description="ANK" evidence="5">
    <location>
        <begin position="645"/>
        <end position="684"/>
    </location>
</feature>
<name>A0A8W8NKY9_MAGGI</name>
<feature type="region of interest" description="Disordered" evidence="6">
    <location>
        <begin position="1557"/>
        <end position="1594"/>
    </location>
</feature>
<feature type="region of interest" description="Disordered" evidence="6">
    <location>
        <begin position="1422"/>
        <end position="1441"/>
    </location>
</feature>
<dbReference type="SUPFAM" id="SSF48452">
    <property type="entry name" value="TPR-like"/>
    <property type="match status" value="2"/>
</dbReference>
<dbReference type="PANTHER" id="PTHR21529">
    <property type="entry name" value="MAMMARY TURMOR VIRUS RECEPTOR HOMOLOG 1, 2 MTVR1, 2"/>
    <property type="match status" value="1"/>
</dbReference>
<dbReference type="InterPro" id="IPR036770">
    <property type="entry name" value="Ankyrin_rpt-contain_sf"/>
</dbReference>
<evidence type="ECO:0000256" key="4">
    <source>
        <dbReference type="ARBA" id="ARBA00022840"/>
    </source>
</evidence>
<evidence type="ECO:0000256" key="3">
    <source>
        <dbReference type="ARBA" id="ARBA00022806"/>
    </source>
</evidence>
<reference evidence="8" key="1">
    <citation type="submission" date="2022-08" db="UniProtKB">
        <authorList>
            <consortium name="EnsemblMetazoa"/>
        </authorList>
    </citation>
    <scope>IDENTIFICATION</scope>
    <source>
        <strain evidence="8">05x7-T-G4-1.051#20</strain>
    </source>
</reference>
<evidence type="ECO:0000256" key="6">
    <source>
        <dbReference type="SAM" id="MobiDB-lite"/>
    </source>
</evidence>
<dbReference type="InterPro" id="IPR011990">
    <property type="entry name" value="TPR-like_helical_dom_sf"/>
</dbReference>
<feature type="region of interest" description="Disordered" evidence="6">
    <location>
        <begin position="2849"/>
        <end position="2911"/>
    </location>
</feature>
<dbReference type="Pfam" id="PF13637">
    <property type="entry name" value="Ank_4"/>
    <property type="match status" value="1"/>
</dbReference>
<dbReference type="GO" id="GO:0004386">
    <property type="term" value="F:helicase activity"/>
    <property type="evidence" value="ECO:0007669"/>
    <property type="project" value="UniProtKB-KW"/>
</dbReference>
<evidence type="ECO:0000313" key="9">
    <source>
        <dbReference type="Proteomes" id="UP000005408"/>
    </source>
</evidence>
<dbReference type="Gene3D" id="1.25.40.10">
    <property type="entry name" value="Tetratricopeptide repeat domain"/>
    <property type="match status" value="3"/>
</dbReference>
<evidence type="ECO:0000256" key="1">
    <source>
        <dbReference type="ARBA" id="ARBA00022741"/>
    </source>
</evidence>
<organism evidence="8 9">
    <name type="scientific">Magallana gigas</name>
    <name type="common">Pacific oyster</name>
    <name type="synonym">Crassostrea gigas</name>
    <dbReference type="NCBI Taxonomy" id="29159"/>
    <lineage>
        <taxon>Eukaryota</taxon>
        <taxon>Metazoa</taxon>
        <taxon>Spiralia</taxon>
        <taxon>Lophotrochozoa</taxon>
        <taxon>Mollusca</taxon>
        <taxon>Bivalvia</taxon>
        <taxon>Autobranchia</taxon>
        <taxon>Pteriomorphia</taxon>
        <taxon>Ostreida</taxon>
        <taxon>Ostreoidea</taxon>
        <taxon>Ostreidae</taxon>
        <taxon>Magallana</taxon>
    </lineage>
</organism>
<dbReference type="PANTHER" id="PTHR21529:SF4">
    <property type="entry name" value="TPR AND ANKYRIN REPEAT-CONTAINING PROTEIN 1"/>
    <property type="match status" value="1"/>
</dbReference>
<feature type="domain" description="UvrD-like helicase ATP-binding" evidence="7">
    <location>
        <begin position="1568"/>
        <end position="1748"/>
    </location>
</feature>
<feature type="compositionally biased region" description="Basic and acidic residues" evidence="6">
    <location>
        <begin position="713"/>
        <end position="758"/>
    </location>
</feature>
<accession>A0A8W8NKY9</accession>
<dbReference type="InterPro" id="IPR039904">
    <property type="entry name" value="TRANK1"/>
</dbReference>
<evidence type="ECO:0000256" key="5">
    <source>
        <dbReference type="PROSITE-ProRule" id="PRU00023"/>
    </source>
</evidence>
<keyword evidence="3" id="KW-0347">Helicase</keyword>
<dbReference type="GO" id="GO:0005524">
    <property type="term" value="F:ATP binding"/>
    <property type="evidence" value="ECO:0007669"/>
    <property type="project" value="UniProtKB-KW"/>
</dbReference>
<feature type="compositionally biased region" description="Basic and acidic residues" evidence="6">
    <location>
        <begin position="2849"/>
        <end position="2866"/>
    </location>
</feature>
<keyword evidence="1" id="KW-0547">Nucleotide-binding</keyword>
<keyword evidence="2" id="KW-0378">Hydrolase</keyword>
<dbReference type="SUPFAM" id="SSF52540">
    <property type="entry name" value="P-loop containing nucleoside triphosphate hydrolases"/>
    <property type="match status" value="1"/>
</dbReference>
<dbReference type="Pfam" id="PF00580">
    <property type="entry name" value="UvrD-helicase"/>
    <property type="match status" value="1"/>
</dbReference>
<evidence type="ECO:0000259" key="7">
    <source>
        <dbReference type="Pfam" id="PF00580"/>
    </source>
</evidence>
<keyword evidence="5" id="KW-0040">ANK repeat</keyword>
<sequence length="2911" mass="334882">MSFDRHPFWNGPPDLMFVHMQDQVFHHKKQTALRALNGNQLQQALELYTEALQIAQTLPHLFSEIPKILSNRSLVYYRQGKFQLAIYEANHSINVNRLWIKGYWRAAKAHKELGQVDFALDAAIGGYNVSVNQNQEEEIISFLVEIVSIIITLRHDPKNLLENSEILTGSIQTQRKLLQRLASNNCWEGVSLLVMGVHAGPPSTLDASAASCPVDGLSVGNLLNNITITELKRFGVDLAICLLRSGASYEDIEQKMEKPVIHVGLKVALDTGNISLIKLMFSQYLKTPETKDALDGEGRTGLHVIVHSGKNKDSIRETLFRLLINNGCQSSIPDWNCKLAIDYLTPNDLGFNILSTTTKVADSHVKVKINEIKEKGNMAFKNKKFNEALIFYNKAITMVKGYKNLTHEAAVVLTNRSIVHTSLHSVTEALRDAEEAVRFDQTWLKGHWKRGQLLRQKKLFRESFSAFLEGYWKGDGTVSEKYNILVEVVASFSNITEKQELEANYKSLSKVSNEAWPEVMTKLSVRGEWAAIRYVVLGVDFKYINGQVTPSGVARDADLQGITYSTLFQYLESHEDPASLNDWITPLMSFLITQRGDPGTLLRFRASEEDMPLSAVVRFCVLTGDIALLQNMPYRPEMVEFVDGRGDSPFHALFKMSHFPQGKLLASIVRLLLQKGVSPTVRDRSQLLPIDYVNPSNNKEVHDILKKYTQQEQRLKQGQEQEKQRQEKLRQQEERQRQKEEKREEGERKGKKSEEAVRGQHRRNKRQTDKTRKKEQTYTLAYCNSKIKDATQFLLDKNMTQAYLSLAEVLKKVHMSEEHKELQQQALDIVITSLGKSPYQKIEIPNELVKIPHELYKQLIHGLAAKERWIHMYFAIKEHRLHHGDLSLPNFAKSMPLTKVIKHSSFKDSEQLLIDVVKCMLNGGAVLDEDGKQAIFAAVKESKFKVLEVLFNQGANPDHLTINQGDTPIHAALTIGLERNKGNFSILKYFFDLFENDPDKYPMLDPAQTNSDGDTLFHLVAKAKYSSTTKKLAKFLCDKKLNALVFNKERKLPRHYLNSKDDKRLQFLVRKDVVKKHIKDMIISLPNISHSFFNTKVAEMDEISNFQQKKKATEEKDISKMDQQVFDNLKWEVECTADVWKTLRDKKVPPELKQKIIKKIQLLAKGEWTPHLCKELRNTPSTIKLYEVKLSKASRIIWELATAFSPRLSEDAEQRLQYAEDEADQPIRGGRIYSEVIRVWDIVFDHDKIYKSVQRIIKSHSRGEKCIIQRKLKGVKQKQFKGGRSERIPMLFAESDLDADVNSLEFLQSYYPPASSNETEYHILKFYNFDSNLVNDILQNLEVRVDFPFRVTHLEHSIINLTTNAPILMLGRSGTGKTTCCMYRLWSKFVSYWTGAVAADSKLIPRCQIFHQKNDVVDIIEESEKGTSEEDEEAEYKEEGEEDQTYDHLHQIFITKNVVLCSEVQKNFKEMSNACDVVRHFVSQKEQPLPHRIQDIGDNQFPVFITSKKLLLMLDASLKGPCFFERNDDGSLKAKIQGWAEPDGAFNFLSMLYAESDDEDEEDEDNQHQYADDSEDDHNDKDTQNRPPKKVDPRREVTYKVFAEEVWPLISKKCSGQYHPSLIWTEIMSFIKGSFEAISKPSGYLSKEEYFDMGRKRAPNFSGERENIYEMFKKYDHFKRQKLLFDEIDLVKNVFNRLKKEKKVKWIIHQIYVDETQDFTQAELCLLIRMCHSPNEMFLTGDTAQSIMRGISFRFEDLSSLFFYAKRSTHAIGKSSGVIVPNKVYQLTHNYRSHTGILSLASSILDLMVEFFPESFDRLKKDRGLFEGPRPVILESCSFSDLAVLLRGHNRKAPHIDFGTHQAILVVNEAARDNIPKELNHGVILTIYEAKGLEFDDILLYNFFKDSQATKEWRIVTEFLEKLAATNEQSSIHSSESLVSINADVLKLGDRPRPLAFDPNQHKVLNSELKQLYTAITRARVNVWIFDEDPDKRAPMFEYFKARELTRNITVAELKNVSAKGVFAEQSSTEQWLQKGEEFMKQSLYEVAAKCFNRGENYRMEKIAKAHHLASLASRMRDTPEDMNEVFLMAAEKFLECKQPNKAAICLQNAREKELVAHLYENLNQLEKAGKTYHKLKRPKDESRCYEQIGKFNLAVETLVENGLFEMAIDTLWRYKTLRGELDQQLTTPSRILIENAPSHEYTVESLSYMAAEAYHRSKNKEKMMAALERLPDLRARTDFLIRKNYIEEAAQLLKKAEIKPKLEDIMSSFEDSVNEESMREPESAREKLGLMLDDSVDGETFFRSIAKKFCNGCDQLVKGNPCEALMQFTKFCALLSNTGSAEVIPHYNQLLLWMEYYTTVAFCLTAKVQNTPNFFLVIPESYIAVVYSLDATFIQEKGDPTFEAVQKHMISKDDKDTSLFQERLEKLVDIVCVSTSNSKVNLLSHIFQFLKTEQSIAHEVCGVAERLLVLALVFVCNIGKSVSMDVETKLVSELCKIKIWKKYPSRLSEALKSVQKAESPVDVANALRILLLKRENDSLACYSWDNSNNGCGLQKKELRTTELFKESFFKDKTFKALQNPSEELSSEVNRDMKEDNEVGSTFSKEEEHMEIEAEKSEMENEVHNLSYCVTRKISKEKQDEKINVFESIQITNTGCGVCGVRFKESTTDFVCPMNRQTFNEFEPSGLLQNPSSLQLSQPNYERVQLIQTNPGPGVVADNLPTFKSEILLEDAKEETRGEHEQSEKHKEMVKFYQHFRLKYMQEISDPFREVRDFIQRYKLGSAELVEKHFKEETYNIGILCRQQESVEIKIESIIKECDWQNGEIWGEVQEMIGSHNWIKDYVETEARKRKERSETRGGADSDKDSQQILDDDMEAIEPVVYEPKERRRKGTKKKKDRVCEINSKCSESKS</sequence>
<dbReference type="Gene3D" id="1.25.40.20">
    <property type="entry name" value="Ankyrin repeat-containing domain"/>
    <property type="match status" value="2"/>
</dbReference>
<proteinExistence type="predicted"/>
<evidence type="ECO:0000256" key="2">
    <source>
        <dbReference type="ARBA" id="ARBA00022801"/>
    </source>
</evidence>